<evidence type="ECO:0000313" key="3">
    <source>
        <dbReference type="EMBL" id="ORX80612.1"/>
    </source>
</evidence>
<protein>
    <submittedName>
        <fullName evidence="3">Uncharacterized protein</fullName>
    </submittedName>
</protein>
<accession>A0A1Y1X4I4</accession>
<dbReference type="AlphaFoldDB" id="A0A1Y1X4I4"/>
<keyword evidence="2" id="KW-0472">Membrane</keyword>
<dbReference type="Proteomes" id="UP000193944">
    <property type="component" value="Unassembled WGS sequence"/>
</dbReference>
<gene>
    <name evidence="3" type="ORF">BCR32DRAFT_268757</name>
</gene>
<feature type="compositionally biased region" description="Basic residues" evidence="1">
    <location>
        <begin position="195"/>
        <end position="206"/>
    </location>
</feature>
<name>A0A1Y1X4I4_9FUNG</name>
<comment type="caution">
    <text evidence="3">The sequence shown here is derived from an EMBL/GenBank/DDBJ whole genome shotgun (WGS) entry which is preliminary data.</text>
</comment>
<feature type="transmembrane region" description="Helical" evidence="2">
    <location>
        <begin position="132"/>
        <end position="161"/>
    </location>
</feature>
<evidence type="ECO:0000256" key="2">
    <source>
        <dbReference type="SAM" id="Phobius"/>
    </source>
</evidence>
<keyword evidence="2" id="KW-1133">Transmembrane helix</keyword>
<feature type="region of interest" description="Disordered" evidence="1">
    <location>
        <begin position="164"/>
        <end position="206"/>
    </location>
</feature>
<reference evidence="3 4" key="1">
    <citation type="submission" date="2016-08" db="EMBL/GenBank/DDBJ databases">
        <title>A Parts List for Fungal Cellulosomes Revealed by Comparative Genomics.</title>
        <authorList>
            <consortium name="DOE Joint Genome Institute"/>
            <person name="Haitjema C.H."/>
            <person name="Gilmore S.P."/>
            <person name="Henske J.K."/>
            <person name="Solomon K.V."/>
            <person name="De Groot R."/>
            <person name="Kuo A."/>
            <person name="Mondo S.J."/>
            <person name="Salamov A.A."/>
            <person name="Labutti K."/>
            <person name="Zhao Z."/>
            <person name="Chiniquy J."/>
            <person name="Barry K."/>
            <person name="Brewer H.M."/>
            <person name="Purvine S.O."/>
            <person name="Wright A.T."/>
            <person name="Boxma B."/>
            <person name="Van Alen T."/>
            <person name="Hackstein J.H."/>
            <person name="Baker S.E."/>
            <person name="Grigoriev I.V."/>
            <person name="O'Malley M.A."/>
        </authorList>
    </citation>
    <scope>NUCLEOTIDE SEQUENCE [LARGE SCALE GENOMIC DNA]</scope>
    <source>
        <strain evidence="3 4">S4</strain>
    </source>
</reference>
<organism evidence="3 4">
    <name type="scientific">Anaeromyces robustus</name>
    <dbReference type="NCBI Taxonomy" id="1754192"/>
    <lineage>
        <taxon>Eukaryota</taxon>
        <taxon>Fungi</taxon>
        <taxon>Fungi incertae sedis</taxon>
        <taxon>Chytridiomycota</taxon>
        <taxon>Chytridiomycota incertae sedis</taxon>
        <taxon>Neocallimastigomycetes</taxon>
        <taxon>Neocallimastigales</taxon>
        <taxon>Neocallimastigaceae</taxon>
        <taxon>Anaeromyces</taxon>
    </lineage>
</organism>
<evidence type="ECO:0000256" key="1">
    <source>
        <dbReference type="SAM" id="MobiDB-lite"/>
    </source>
</evidence>
<dbReference type="InterPro" id="IPR026721">
    <property type="entry name" value="TMEM18"/>
</dbReference>
<dbReference type="OrthoDB" id="411535at2759"/>
<evidence type="ECO:0000313" key="4">
    <source>
        <dbReference type="Proteomes" id="UP000193944"/>
    </source>
</evidence>
<proteinExistence type="predicted"/>
<reference evidence="3 4" key="2">
    <citation type="submission" date="2016-08" db="EMBL/GenBank/DDBJ databases">
        <title>Pervasive Adenine N6-methylation of Active Genes in Fungi.</title>
        <authorList>
            <consortium name="DOE Joint Genome Institute"/>
            <person name="Mondo S.J."/>
            <person name="Dannebaum R.O."/>
            <person name="Kuo R.C."/>
            <person name="Labutti K."/>
            <person name="Haridas S."/>
            <person name="Kuo A."/>
            <person name="Salamov A."/>
            <person name="Ahrendt S.R."/>
            <person name="Lipzen A."/>
            <person name="Sullivan W."/>
            <person name="Andreopoulos W.B."/>
            <person name="Clum A."/>
            <person name="Lindquist E."/>
            <person name="Daum C."/>
            <person name="Ramamoorthy G.K."/>
            <person name="Gryganskyi A."/>
            <person name="Culley D."/>
            <person name="Magnuson J.K."/>
            <person name="James T.Y."/>
            <person name="O'Malley M.A."/>
            <person name="Stajich J.E."/>
            <person name="Spatafora J.W."/>
            <person name="Visel A."/>
            <person name="Grigoriev I.V."/>
        </authorList>
    </citation>
    <scope>NUCLEOTIDE SEQUENCE [LARGE SCALE GENOMIC DNA]</scope>
    <source>
        <strain evidence="3 4">S4</strain>
    </source>
</reference>
<dbReference type="Pfam" id="PF14770">
    <property type="entry name" value="TMEM18"/>
    <property type="match status" value="1"/>
</dbReference>
<feature type="transmembrane region" description="Helical" evidence="2">
    <location>
        <begin position="93"/>
        <end position="112"/>
    </location>
</feature>
<dbReference type="EMBL" id="MCFG01000140">
    <property type="protein sequence ID" value="ORX80612.1"/>
    <property type="molecule type" value="Genomic_DNA"/>
</dbReference>
<feature type="transmembrane region" description="Helical" evidence="2">
    <location>
        <begin position="67"/>
        <end position="84"/>
    </location>
</feature>
<sequence>MSAMEQYLNAYLDALKLEFTKYASALKKLPEIDWKTFLTTENLLTVKEKFLADTQKTVDGVVWNDRFIMVLITIHVLFIIQIIQDRKSYFKQIFYVIFLSLLSFSSSFLNKLGSDNWNKFAARNYFDKKGSFMLLFLNIPVLIELILCLLIISCLSLCYLCTGKSKGKKSKSKASTKAKANPKKAASKDQSAKGNAKKSINRKKFN</sequence>
<feature type="compositionally biased region" description="Basic residues" evidence="1">
    <location>
        <begin position="165"/>
        <end position="182"/>
    </location>
</feature>
<keyword evidence="4" id="KW-1185">Reference proteome</keyword>
<keyword evidence="2" id="KW-0812">Transmembrane</keyword>